<protein>
    <submittedName>
        <fullName evidence="1">Uncharacterized protein</fullName>
    </submittedName>
</protein>
<organism evidence="1 2">
    <name type="scientific">Oceanobacillus indicireducens</name>
    <dbReference type="NCBI Taxonomy" id="1004261"/>
    <lineage>
        <taxon>Bacteria</taxon>
        <taxon>Bacillati</taxon>
        <taxon>Bacillota</taxon>
        <taxon>Bacilli</taxon>
        <taxon>Bacillales</taxon>
        <taxon>Bacillaceae</taxon>
        <taxon>Oceanobacillus</taxon>
    </lineage>
</organism>
<comment type="caution">
    <text evidence="1">The sequence shown here is derived from an EMBL/GenBank/DDBJ whole genome shotgun (WGS) entry which is preliminary data.</text>
</comment>
<sequence>MAQLLAEQSYVKVIRTVDSLTQTNTEEQRMMYLYEDRLVTKHREFPIDTIHDLSYRLLGTKGGLLYVHTNKGVYSFIVKSSPEQFIEVFKAYSK</sequence>
<keyword evidence="2" id="KW-1185">Reference proteome</keyword>
<evidence type="ECO:0000313" key="2">
    <source>
        <dbReference type="Proteomes" id="UP000624041"/>
    </source>
</evidence>
<dbReference type="EMBL" id="BMOS01000002">
    <property type="protein sequence ID" value="GGN50811.1"/>
    <property type="molecule type" value="Genomic_DNA"/>
</dbReference>
<proteinExistence type="predicted"/>
<dbReference type="Proteomes" id="UP000624041">
    <property type="component" value="Unassembled WGS sequence"/>
</dbReference>
<reference evidence="1" key="2">
    <citation type="submission" date="2020-09" db="EMBL/GenBank/DDBJ databases">
        <authorList>
            <person name="Sun Q."/>
            <person name="Ohkuma M."/>
        </authorList>
    </citation>
    <scope>NUCLEOTIDE SEQUENCE</scope>
    <source>
        <strain evidence="1">JCM 17251</strain>
    </source>
</reference>
<name>A0A917XRN6_9BACI</name>
<dbReference type="AlphaFoldDB" id="A0A917XRN6"/>
<evidence type="ECO:0000313" key="1">
    <source>
        <dbReference type="EMBL" id="GGN50811.1"/>
    </source>
</evidence>
<dbReference type="RefSeq" id="WP_188855879.1">
    <property type="nucleotide sequence ID" value="NZ_BMOS01000002.1"/>
</dbReference>
<accession>A0A917XRN6</accession>
<reference evidence="1" key="1">
    <citation type="journal article" date="2014" name="Int. J. Syst. Evol. Microbiol.">
        <title>Complete genome sequence of Corynebacterium casei LMG S-19264T (=DSM 44701T), isolated from a smear-ripened cheese.</title>
        <authorList>
            <consortium name="US DOE Joint Genome Institute (JGI-PGF)"/>
            <person name="Walter F."/>
            <person name="Albersmeier A."/>
            <person name="Kalinowski J."/>
            <person name="Ruckert C."/>
        </authorList>
    </citation>
    <scope>NUCLEOTIDE SEQUENCE</scope>
    <source>
        <strain evidence="1">JCM 17251</strain>
    </source>
</reference>
<gene>
    <name evidence="1" type="ORF">GCM10007971_04840</name>
</gene>